<proteinExistence type="predicted"/>
<evidence type="ECO:0000313" key="1">
    <source>
        <dbReference type="EMBL" id="THH02121.1"/>
    </source>
</evidence>
<dbReference type="Proteomes" id="UP000308199">
    <property type="component" value="Unassembled WGS sequence"/>
</dbReference>
<name>A0A4S4KUX9_9AGAM</name>
<dbReference type="AlphaFoldDB" id="A0A4S4KUX9"/>
<sequence>MRSTLPNFSYYAQVSSEYTALITNDKQLWTYIFERDIKARGLCYPSNLRPIEEASATQIESWVKHAYSLEKRYSTPNLKTIALRVKVRGRVMWAKLLRGRWCLIASADSASSELSIWDISSSSDIRLRTKVHLRAPVFDGQLEDTGDFIHVAVTVATTDPSIMIFNLHQTNDEDIVLTELAEIVGAAPTLMLKGPYVGFATWHGDDTFPFIYNWKTGSSVELRYHVEQDQSDLTPLPVERCAAMAIWTSFVIVVLRSELLVFNIEWSSEISERNTVSSVTPFTTVAIPESHRFRDHKGVITIKAGDVVGSVMRWYIHNLLLLLRSDGMGKDVNFSFIEDPEHERETDDLLIKRYYVILSCVGTTGKRLCSLSPQRKRRGRWTPPMLNTTPIHTTMGHIDTCKVQYRGVHSTIGDPVQVSRAGLPLPHGISCLDFDDGCGIALLGTLSGEFCLTFFTEKNILAPESLLHDLPLVDHFP</sequence>
<accession>A0A4S4KUX9</accession>
<organism evidence="1 2">
    <name type="scientific">Phellinidium pouzarii</name>
    <dbReference type="NCBI Taxonomy" id="167371"/>
    <lineage>
        <taxon>Eukaryota</taxon>
        <taxon>Fungi</taxon>
        <taxon>Dikarya</taxon>
        <taxon>Basidiomycota</taxon>
        <taxon>Agaricomycotina</taxon>
        <taxon>Agaricomycetes</taxon>
        <taxon>Hymenochaetales</taxon>
        <taxon>Hymenochaetaceae</taxon>
        <taxon>Phellinidium</taxon>
    </lineage>
</organism>
<dbReference type="OrthoDB" id="2786194at2759"/>
<keyword evidence="2" id="KW-1185">Reference proteome</keyword>
<gene>
    <name evidence="1" type="ORF">EW145_g6797</name>
</gene>
<comment type="caution">
    <text evidence="1">The sequence shown here is derived from an EMBL/GenBank/DDBJ whole genome shotgun (WGS) entry which is preliminary data.</text>
</comment>
<protein>
    <submittedName>
        <fullName evidence="1">Uncharacterized protein</fullName>
    </submittedName>
</protein>
<reference evidence="1 2" key="1">
    <citation type="submission" date="2019-02" db="EMBL/GenBank/DDBJ databases">
        <title>Genome sequencing of the rare red list fungi Phellinidium pouzarii.</title>
        <authorList>
            <person name="Buettner E."/>
            <person name="Kellner H."/>
        </authorList>
    </citation>
    <scope>NUCLEOTIDE SEQUENCE [LARGE SCALE GENOMIC DNA]</scope>
    <source>
        <strain evidence="1 2">DSM 108285</strain>
    </source>
</reference>
<dbReference type="EMBL" id="SGPK01000561">
    <property type="protein sequence ID" value="THH02121.1"/>
    <property type="molecule type" value="Genomic_DNA"/>
</dbReference>
<evidence type="ECO:0000313" key="2">
    <source>
        <dbReference type="Proteomes" id="UP000308199"/>
    </source>
</evidence>